<dbReference type="AlphaFoldDB" id="A0A0W8F3C9"/>
<comment type="caution">
    <text evidence="1">The sequence shown here is derived from an EMBL/GenBank/DDBJ whole genome shotgun (WGS) entry which is preliminary data.</text>
</comment>
<organism evidence="1">
    <name type="scientific">hydrocarbon metagenome</name>
    <dbReference type="NCBI Taxonomy" id="938273"/>
    <lineage>
        <taxon>unclassified sequences</taxon>
        <taxon>metagenomes</taxon>
        <taxon>ecological metagenomes</taxon>
    </lineage>
</organism>
<proteinExistence type="predicted"/>
<protein>
    <submittedName>
        <fullName evidence="1">Uncharacterized protein</fullName>
    </submittedName>
</protein>
<evidence type="ECO:0000313" key="1">
    <source>
        <dbReference type="EMBL" id="KUG15329.1"/>
    </source>
</evidence>
<name>A0A0W8F3C9_9ZZZZ</name>
<reference evidence="1" key="1">
    <citation type="journal article" date="2015" name="Proc. Natl. Acad. Sci. U.S.A.">
        <title>Networks of energetic and metabolic interactions define dynamics in microbial communities.</title>
        <authorList>
            <person name="Embree M."/>
            <person name="Liu J.K."/>
            <person name="Al-Bassam M.M."/>
            <person name="Zengler K."/>
        </authorList>
    </citation>
    <scope>NUCLEOTIDE SEQUENCE</scope>
</reference>
<sequence length="382" mass="41440">MVPVIELDTRDIGQVLFVREVPDQFLPVSGDGHQVTGRTRVPPAILERLVQEIGPGRDTGKGVVTITRGDHCPHDLVRGAVGKGDGPVVKGDQERPVAVYILEFVPGDIPRGNELVSEVDFFCGVPGRIIDGHRVDISSRVGLDPAAVRDLADRVCAVRHPDLIFTRDASQGISYRCIGIPPIGSGDRPAREPGFPWVLHTVPIDVIPYDSPDCADQLVIPKIPVRMLISPADLVAYVDIVQEIECLGPVARPGIQEGKHLGARQRETIADVSNAIFADQEAVCPDEEVLLPVPLVIGREDRHVRDIRGIPSTIGESQIVHGHRAACFVRDGPEDDVVEGIIDRGPVVLRVGANPEEISKDRVGEPERGIVHGIYDCSVREI</sequence>
<gene>
    <name evidence="1" type="ORF">ASZ90_015016</name>
</gene>
<accession>A0A0W8F3C9</accession>
<dbReference type="EMBL" id="LNQE01001564">
    <property type="protein sequence ID" value="KUG15329.1"/>
    <property type="molecule type" value="Genomic_DNA"/>
</dbReference>